<evidence type="ECO:0000313" key="3">
    <source>
        <dbReference type="EMBL" id="KAF2756559.1"/>
    </source>
</evidence>
<dbReference type="InterPro" id="IPR045759">
    <property type="entry name" value="Ap4A_phos1/2_N"/>
</dbReference>
<dbReference type="PANTHER" id="PTHR38420">
    <property type="entry name" value="AP-4-A PHOSPHORYLASE II"/>
    <property type="match status" value="1"/>
</dbReference>
<proteinExistence type="predicted"/>
<dbReference type="Gene3D" id="3.30.428.70">
    <property type="match status" value="1"/>
</dbReference>
<dbReference type="GO" id="GO:0003877">
    <property type="term" value="F:ATP:ADP adenylyltransferase activity"/>
    <property type="evidence" value="ECO:0007669"/>
    <property type="project" value="InterPro"/>
</dbReference>
<dbReference type="InterPro" id="IPR009163">
    <property type="entry name" value="Ap4A_phos1/2"/>
</dbReference>
<dbReference type="GO" id="GO:0005524">
    <property type="term" value="F:ATP binding"/>
    <property type="evidence" value="ECO:0007669"/>
    <property type="project" value="InterPro"/>
</dbReference>
<sequence length="328" mass="36414">MPENLPALVAQKFQSALAAKELIFSSTELTVIRTSSGLPFQLRYCPALAKKPTSTTPKSSATAKRVDPFEDPIELLHIASIPPTDSSHVLVLNKYPVIRNHFILATKQNKPQTHQLEEDDLAITLQCIQDWERDGNRRLYAFFNSGAHSGASQPHRHLQFLPVESMSHQEGSASWTLMTDRIIASSEKLLPFAYFHVKFTSDISPGQLHREYLNLYNAAERSVRTYISSSCGDLQLHPTGGGDLPISYNLAMTSEGLIIAPRRREGIAVRDDQEGFVALNGTVLSGSLMVKDALEYEILQKRLHVLDELLISIGIPHHAEDGEGPNKL</sequence>
<protein>
    <submittedName>
        <fullName evidence="3">HIT-like protein</fullName>
    </submittedName>
</protein>
<dbReference type="InterPro" id="IPR036265">
    <property type="entry name" value="HIT-like_sf"/>
</dbReference>
<feature type="domain" description="Ap4A phosphorylase 1/2 N-terminal" evidence="2">
    <location>
        <begin position="2"/>
        <end position="168"/>
    </location>
</feature>
<feature type="domain" description="ATP adenylyltransferase C-terminal" evidence="1">
    <location>
        <begin position="190"/>
        <end position="315"/>
    </location>
</feature>
<dbReference type="Pfam" id="PF19327">
    <property type="entry name" value="Ap4A_phos_N"/>
    <property type="match status" value="1"/>
</dbReference>
<dbReference type="Pfam" id="PF09830">
    <property type="entry name" value="ATP_transf"/>
    <property type="match status" value="1"/>
</dbReference>
<dbReference type="InterPro" id="IPR043171">
    <property type="entry name" value="Ap4A_phos1/2-like"/>
</dbReference>
<dbReference type="EMBL" id="ML996575">
    <property type="protein sequence ID" value="KAF2756559.1"/>
    <property type="molecule type" value="Genomic_DNA"/>
</dbReference>
<evidence type="ECO:0000259" key="1">
    <source>
        <dbReference type="Pfam" id="PF09830"/>
    </source>
</evidence>
<reference evidence="3" key="1">
    <citation type="journal article" date="2020" name="Stud. Mycol.">
        <title>101 Dothideomycetes genomes: a test case for predicting lifestyles and emergence of pathogens.</title>
        <authorList>
            <person name="Haridas S."/>
            <person name="Albert R."/>
            <person name="Binder M."/>
            <person name="Bloem J."/>
            <person name="Labutti K."/>
            <person name="Salamov A."/>
            <person name="Andreopoulos B."/>
            <person name="Baker S."/>
            <person name="Barry K."/>
            <person name="Bills G."/>
            <person name="Bluhm B."/>
            <person name="Cannon C."/>
            <person name="Castanera R."/>
            <person name="Culley D."/>
            <person name="Daum C."/>
            <person name="Ezra D."/>
            <person name="Gonzalez J."/>
            <person name="Henrissat B."/>
            <person name="Kuo A."/>
            <person name="Liang C."/>
            <person name="Lipzen A."/>
            <person name="Lutzoni F."/>
            <person name="Magnuson J."/>
            <person name="Mondo S."/>
            <person name="Nolan M."/>
            <person name="Ohm R."/>
            <person name="Pangilinan J."/>
            <person name="Park H.-J."/>
            <person name="Ramirez L."/>
            <person name="Alfaro M."/>
            <person name="Sun H."/>
            <person name="Tritt A."/>
            <person name="Yoshinaga Y."/>
            <person name="Zwiers L.-H."/>
            <person name="Turgeon B."/>
            <person name="Goodwin S."/>
            <person name="Spatafora J."/>
            <person name="Crous P."/>
            <person name="Grigoriev I."/>
        </authorList>
    </citation>
    <scope>NUCLEOTIDE SEQUENCE</scope>
    <source>
        <strain evidence="3">CBS 121739</strain>
    </source>
</reference>
<dbReference type="AlphaFoldDB" id="A0A6A6W345"/>
<dbReference type="InterPro" id="IPR019200">
    <property type="entry name" value="ATP_adenylylTrfase_C"/>
</dbReference>
<gene>
    <name evidence="3" type="ORF">EJ05DRAFT_487445</name>
</gene>
<dbReference type="Proteomes" id="UP000799437">
    <property type="component" value="Unassembled WGS sequence"/>
</dbReference>
<dbReference type="RefSeq" id="XP_033599010.1">
    <property type="nucleotide sequence ID" value="XM_033745617.1"/>
</dbReference>
<dbReference type="PANTHER" id="PTHR38420:SF3">
    <property type="entry name" value="5',5'''-P-1,P-4-TETRAPHOSPHATE PHOSPHORYLASE 2"/>
    <property type="match status" value="1"/>
</dbReference>
<accession>A0A6A6W345</accession>
<evidence type="ECO:0000259" key="2">
    <source>
        <dbReference type="Pfam" id="PF19327"/>
    </source>
</evidence>
<dbReference type="GO" id="GO:0009117">
    <property type="term" value="P:nucleotide metabolic process"/>
    <property type="evidence" value="ECO:0007669"/>
    <property type="project" value="InterPro"/>
</dbReference>
<name>A0A6A6W345_9PEZI</name>
<organism evidence="3 4">
    <name type="scientific">Pseudovirgaria hyperparasitica</name>
    <dbReference type="NCBI Taxonomy" id="470096"/>
    <lineage>
        <taxon>Eukaryota</taxon>
        <taxon>Fungi</taxon>
        <taxon>Dikarya</taxon>
        <taxon>Ascomycota</taxon>
        <taxon>Pezizomycotina</taxon>
        <taxon>Dothideomycetes</taxon>
        <taxon>Dothideomycetes incertae sedis</taxon>
        <taxon>Acrospermales</taxon>
        <taxon>Acrospermaceae</taxon>
        <taxon>Pseudovirgaria</taxon>
    </lineage>
</organism>
<keyword evidence="4" id="KW-1185">Reference proteome</keyword>
<dbReference type="OrthoDB" id="10267950at2759"/>
<dbReference type="SUPFAM" id="SSF54197">
    <property type="entry name" value="HIT-like"/>
    <property type="match status" value="1"/>
</dbReference>
<evidence type="ECO:0000313" key="4">
    <source>
        <dbReference type="Proteomes" id="UP000799437"/>
    </source>
</evidence>
<dbReference type="GeneID" id="54486671"/>